<dbReference type="PANTHER" id="PTHR42648:SF18">
    <property type="entry name" value="RETROTRANSPOSON, UNCLASSIFIED-LIKE PROTEIN"/>
    <property type="match status" value="1"/>
</dbReference>
<gene>
    <name evidence="6" type="ORF">Tco_0681693</name>
</gene>
<dbReference type="Gene3D" id="3.30.420.10">
    <property type="entry name" value="Ribonuclease H-like superfamily/Ribonuclease H"/>
    <property type="match status" value="1"/>
</dbReference>
<protein>
    <submittedName>
        <fullName evidence="6">Retrovirus-related pol polyprotein from transposon TNT 1-94</fullName>
    </submittedName>
</protein>
<feature type="compositionally biased region" description="Low complexity" evidence="4">
    <location>
        <begin position="1321"/>
        <end position="1333"/>
    </location>
</feature>
<keyword evidence="2" id="KW-0378">Hydrolase</keyword>
<feature type="region of interest" description="Disordered" evidence="4">
    <location>
        <begin position="151"/>
        <end position="170"/>
    </location>
</feature>
<dbReference type="InterPro" id="IPR001584">
    <property type="entry name" value="Integrase_cat-core"/>
</dbReference>
<dbReference type="Proteomes" id="UP001151760">
    <property type="component" value="Unassembled WGS sequence"/>
</dbReference>
<keyword evidence="7" id="KW-1185">Reference proteome</keyword>
<evidence type="ECO:0000313" key="6">
    <source>
        <dbReference type="EMBL" id="GJS67129.1"/>
    </source>
</evidence>
<feature type="coiled-coil region" evidence="3">
    <location>
        <begin position="631"/>
        <end position="672"/>
    </location>
</feature>
<comment type="caution">
    <text evidence="6">The sequence shown here is derived from an EMBL/GenBank/DDBJ whole genome shotgun (WGS) entry which is preliminary data.</text>
</comment>
<feature type="coiled-coil region" evidence="3">
    <location>
        <begin position="740"/>
        <end position="774"/>
    </location>
</feature>
<feature type="region of interest" description="Disordered" evidence="4">
    <location>
        <begin position="1321"/>
        <end position="1346"/>
    </location>
</feature>
<dbReference type="InterPro" id="IPR013103">
    <property type="entry name" value="RVT_2"/>
</dbReference>
<sequence>MGKNSTSHARNFIDETKRECKLYDEFDKFAYKKGETLRDFYLRFSLLLNDMNIYNMKLEQFQVNTKFLNTLPPEWSKFVTDVKLVRDLHTTNIDQLHAYLGQHEFHANEVCLMHERSSDLLAFKSDDPIDAINYMMSFLTVVVTSRYPTTNNQLRNSSNPRKQATINDGSVTLQPVQGRQTSFVTGTTRTYTPGASGSNSGKQRTIICYNYKGEAHMSKQCTKPKRKRDDSWFKDKVLLVQAQANAQILHEEELAFLADPGIAEGQATQTVITHNAAYQADDLDAYDSDCDELNTAKVALMENLSHYGSDALAKVYNHDNVDNNMINQAVLAMLSSKWPNVVNHSETEITSDSNIISYSQYVIESQQATVQNSNSFGQQDALILFMIEQLKTQVVNCTKINLDNKSVNDTLTTELERYKEQSVEIDRLKQTLSEHLKEKESLMQTVTLLKNDFKKEESRNIDREMALEKRIKQLDNILEPKLYDGNVIKNTSAIVIPDSEETLMLAEESRSKMLLKQKDPMMLEKKVNTTPVDYANSINSSDLTLSSRPTKVEVPKELPKVSMVNTSLKKLKHHLAGFDMVVKERTTATAITEGSWGFEHTKACFRDEIIPFVKALKDLFNTFDQYLIDELSEVQNVFNQMEQAVEQHSLESKTFEIKMNQVLNENERLLEQIIKKDIVNIIMNSSMDNAPVNVHKCEKCLKLETGLLNKKDFIEKETYDKLDNSVSNQSALSFDQYFKFNELKAQSQEKDTVIKKLKERIKSLSENINEDKIKKDIEEIETINIELDHRVSNLIAENKHLKQTYKQLYDSIKPACIRSKEQRDVLINQVNQKSVEISDLNAKIQEQGNANVAASKLNANSELLCVKCNGCMLSDNHDLCVLDFINDVNAYKKRSKRKVWNLTKKVFTNIRYIWRPTGRTFTIVGNACPLTRITTTAEVPLRKPTALESDTPKPVVTLVYSRKPKKSKTNVPVSKPKNIKSLSANKKEPSKSWGSIVFDVPSSSLDECRSSKLFSVKFENDHVAKILGYGDYQIGNVMISRVYYVEGLGHNLFSVGQFCDSNLEVAFRQHTCFIRNLEGVDLLTGSRGNNLYTLSLRDMMASSPICLLSKASKTKSWLWHRRLSHLNFGAINHLARHGLVQGLPTLKFEKNHMCSACAMGKSKKKHHKPKSEDTNQEKLYLLHMDLCGPMRVASVNGKKSKDEAPDFIIKFLKMIQVRLKVPIRQIRTDNGTEFVNQTLREYYEKVGISHETSVAHSSQQNGVVERRNRTLIKDAHIMFIYAKAPLFLWAEAVAAAFTPPPSVDHPAPKVITPINVVAPEPVASTSSPSSTTVDQDAPSPKNDSEASFSLDVIPTVVHTATQELNEFDCLEVWELVPRPDKVMVITLKWIYKVKLDELGGILKNKARLVARGYRQEEGINFEESFVPVARLDAILIFLAYAAHTNMIVYQMDVKTTFLNGILREEVYVSQPDRFVDQDNLNHVYKLKKALYGLKQAPHAWYDLLSKFPLSQELSKGTMDPTLFIRRQGKDILLIQIYVDDIIFADHVDTPMVEKSKLDEDTQGKVVDPTHYRGMICTLIYLTTSRPDLTFVVCMCARYQAKPTEKHLHAVNNRIFNTKRKQFNRGSCTSGCMQYWDEDLLAVIRFDESNANVLERFYTSAGNPVKEILLKLNLPDHRILKDGGEGILGKWCKWIQACQTSNSISVLVNGSLTSKFKMDGRIRKDDTLIFGEWKETNARNLMRIMECVKLSSGLRINSNKTKVYGIGIQNEEIGAVVNPMGISLREMSFTYLGILIGDEGLE</sequence>
<dbReference type="Pfam" id="PF07727">
    <property type="entry name" value="RVT_2"/>
    <property type="match status" value="1"/>
</dbReference>
<dbReference type="SUPFAM" id="SSF56672">
    <property type="entry name" value="DNA/RNA polymerases"/>
    <property type="match status" value="1"/>
</dbReference>
<keyword evidence="1" id="KW-0479">Metal-binding</keyword>
<evidence type="ECO:0000256" key="4">
    <source>
        <dbReference type="SAM" id="MobiDB-lite"/>
    </source>
</evidence>
<evidence type="ECO:0000256" key="3">
    <source>
        <dbReference type="SAM" id="Coils"/>
    </source>
</evidence>
<dbReference type="InterPro" id="IPR039537">
    <property type="entry name" value="Retrotran_Ty1/copia-like"/>
</dbReference>
<organism evidence="6 7">
    <name type="scientific">Tanacetum coccineum</name>
    <dbReference type="NCBI Taxonomy" id="301880"/>
    <lineage>
        <taxon>Eukaryota</taxon>
        <taxon>Viridiplantae</taxon>
        <taxon>Streptophyta</taxon>
        <taxon>Embryophyta</taxon>
        <taxon>Tracheophyta</taxon>
        <taxon>Spermatophyta</taxon>
        <taxon>Magnoliopsida</taxon>
        <taxon>eudicotyledons</taxon>
        <taxon>Gunneridae</taxon>
        <taxon>Pentapetalae</taxon>
        <taxon>asterids</taxon>
        <taxon>campanulids</taxon>
        <taxon>Asterales</taxon>
        <taxon>Asteraceae</taxon>
        <taxon>Asteroideae</taxon>
        <taxon>Anthemideae</taxon>
        <taxon>Anthemidinae</taxon>
        <taxon>Tanacetum</taxon>
    </lineage>
</organism>
<feature type="coiled-coil region" evidence="3">
    <location>
        <begin position="418"/>
        <end position="445"/>
    </location>
</feature>
<dbReference type="InterPro" id="IPR012337">
    <property type="entry name" value="RNaseH-like_sf"/>
</dbReference>
<dbReference type="PROSITE" id="PS50994">
    <property type="entry name" value="INTEGRASE"/>
    <property type="match status" value="1"/>
</dbReference>
<dbReference type="SUPFAM" id="SSF53098">
    <property type="entry name" value="Ribonuclease H-like"/>
    <property type="match status" value="1"/>
</dbReference>
<dbReference type="PANTHER" id="PTHR42648">
    <property type="entry name" value="TRANSPOSASE, PUTATIVE-RELATED"/>
    <property type="match status" value="1"/>
</dbReference>
<accession>A0ABQ4XP16</accession>
<dbReference type="InterPro" id="IPR043502">
    <property type="entry name" value="DNA/RNA_pol_sf"/>
</dbReference>
<keyword evidence="3" id="KW-0175">Coiled coil</keyword>
<dbReference type="InterPro" id="IPR025724">
    <property type="entry name" value="GAG-pre-integrase_dom"/>
</dbReference>
<dbReference type="InterPro" id="IPR036397">
    <property type="entry name" value="RNaseH_sf"/>
</dbReference>
<name>A0ABQ4XP16_9ASTR</name>
<feature type="domain" description="Integrase catalytic" evidence="5">
    <location>
        <begin position="1140"/>
        <end position="1321"/>
    </location>
</feature>
<evidence type="ECO:0000256" key="2">
    <source>
        <dbReference type="ARBA" id="ARBA00022801"/>
    </source>
</evidence>
<proteinExistence type="predicted"/>
<dbReference type="EMBL" id="BQNB010009696">
    <property type="protein sequence ID" value="GJS67129.1"/>
    <property type="molecule type" value="Genomic_DNA"/>
</dbReference>
<evidence type="ECO:0000259" key="5">
    <source>
        <dbReference type="PROSITE" id="PS50994"/>
    </source>
</evidence>
<evidence type="ECO:0000256" key="1">
    <source>
        <dbReference type="ARBA" id="ARBA00022723"/>
    </source>
</evidence>
<evidence type="ECO:0000313" key="7">
    <source>
        <dbReference type="Proteomes" id="UP001151760"/>
    </source>
</evidence>
<feature type="region of interest" description="Disordered" evidence="4">
    <location>
        <begin position="966"/>
        <end position="989"/>
    </location>
</feature>
<reference evidence="6" key="1">
    <citation type="journal article" date="2022" name="Int. J. Mol. Sci.">
        <title>Draft Genome of Tanacetum Coccineum: Genomic Comparison of Closely Related Tanacetum-Family Plants.</title>
        <authorList>
            <person name="Yamashiro T."/>
            <person name="Shiraishi A."/>
            <person name="Nakayama K."/>
            <person name="Satake H."/>
        </authorList>
    </citation>
    <scope>NUCLEOTIDE SEQUENCE</scope>
</reference>
<dbReference type="Pfam" id="PF13976">
    <property type="entry name" value="gag_pre-integrs"/>
    <property type="match status" value="1"/>
</dbReference>
<reference evidence="6" key="2">
    <citation type="submission" date="2022-01" db="EMBL/GenBank/DDBJ databases">
        <authorList>
            <person name="Yamashiro T."/>
            <person name="Shiraishi A."/>
            <person name="Satake H."/>
            <person name="Nakayama K."/>
        </authorList>
    </citation>
    <scope>NUCLEOTIDE SEQUENCE</scope>
</reference>